<dbReference type="RefSeq" id="WP_098037792.1">
    <property type="nucleotide sequence ID" value="NZ_CWGJ01000010.1"/>
</dbReference>
<dbReference type="Gene3D" id="3.40.50.150">
    <property type="entry name" value="Vaccinia Virus protein VP39"/>
    <property type="match status" value="1"/>
</dbReference>
<sequence length="246" mass="28636">MKDLFSKQAAEYAKYRPGYPRALYDCIFSHVRNFDQAWDCATGNGQAAVELAAKFQSVIATDMSRKQIEHADQRPNITYQVCPAEKTPFPDHCFDLVTVAQALHWFDFDAFYPELERVLKPEGFFAAWSYGVARVTPEIDRVVDHLYHDLLGSYWDGRRALIDEEYRTIPFPLKRRDAPSLSIELDWTLEHFISYFARTWSAVQTYVDKNGVNPVDLIAPDLEREWRGAPTRKIRWPIYLLMGVFE</sequence>
<feature type="domain" description="Methyltransferase type 11" evidence="1">
    <location>
        <begin position="39"/>
        <end position="126"/>
    </location>
</feature>
<organism evidence="2 3">
    <name type="scientific">Estrella lausannensis</name>
    <dbReference type="NCBI Taxonomy" id="483423"/>
    <lineage>
        <taxon>Bacteria</taxon>
        <taxon>Pseudomonadati</taxon>
        <taxon>Chlamydiota</taxon>
        <taxon>Chlamydiia</taxon>
        <taxon>Parachlamydiales</taxon>
        <taxon>Candidatus Criblamydiaceae</taxon>
        <taxon>Estrella</taxon>
    </lineage>
</organism>
<proteinExistence type="predicted"/>
<keyword evidence="3" id="KW-1185">Reference proteome</keyword>
<keyword evidence="2" id="KW-0489">Methyltransferase</keyword>
<dbReference type="InterPro" id="IPR013216">
    <property type="entry name" value="Methyltransf_11"/>
</dbReference>
<dbReference type="GO" id="GO:0032259">
    <property type="term" value="P:methylation"/>
    <property type="evidence" value="ECO:0007669"/>
    <property type="project" value="UniProtKB-KW"/>
</dbReference>
<dbReference type="Pfam" id="PF08241">
    <property type="entry name" value="Methyltransf_11"/>
    <property type="match status" value="1"/>
</dbReference>
<name>A0A0H5DQQ9_9BACT</name>
<dbReference type="EMBL" id="CWGJ01000010">
    <property type="protein sequence ID" value="CRX37929.1"/>
    <property type="molecule type" value="Genomic_DNA"/>
</dbReference>
<gene>
    <name evidence="2" type="ORF">ELAC_0574</name>
</gene>
<reference evidence="3" key="1">
    <citation type="submission" date="2015-06" db="EMBL/GenBank/DDBJ databases">
        <authorList>
            <person name="Bertelli C."/>
        </authorList>
    </citation>
    <scope>NUCLEOTIDE SEQUENCE [LARGE SCALE GENOMIC DNA]</scope>
    <source>
        <strain evidence="3">CRIB-30</strain>
    </source>
</reference>
<dbReference type="PANTHER" id="PTHR45180">
    <property type="entry name" value="OS01G0307686 PROTEIN"/>
    <property type="match status" value="1"/>
</dbReference>
<evidence type="ECO:0000313" key="2">
    <source>
        <dbReference type="EMBL" id="CRX37929.1"/>
    </source>
</evidence>
<dbReference type="CDD" id="cd02440">
    <property type="entry name" value="AdoMet_MTases"/>
    <property type="match status" value="1"/>
</dbReference>
<dbReference type="OrthoDB" id="9797252at2"/>
<dbReference type="GO" id="GO:0008757">
    <property type="term" value="F:S-adenosylmethionine-dependent methyltransferase activity"/>
    <property type="evidence" value="ECO:0007669"/>
    <property type="project" value="InterPro"/>
</dbReference>
<evidence type="ECO:0000259" key="1">
    <source>
        <dbReference type="Pfam" id="PF08241"/>
    </source>
</evidence>
<keyword evidence="2" id="KW-0808">Transferase</keyword>
<dbReference type="Proteomes" id="UP000220251">
    <property type="component" value="Unassembled WGS sequence"/>
</dbReference>
<evidence type="ECO:0000313" key="3">
    <source>
        <dbReference type="Proteomes" id="UP000220251"/>
    </source>
</evidence>
<dbReference type="InterPro" id="IPR029063">
    <property type="entry name" value="SAM-dependent_MTases_sf"/>
</dbReference>
<dbReference type="PANTHER" id="PTHR45180:SF1">
    <property type="entry name" value="OS01G0307686 PROTEIN"/>
    <property type="match status" value="1"/>
</dbReference>
<dbReference type="AlphaFoldDB" id="A0A0H5DQQ9"/>
<dbReference type="SUPFAM" id="SSF53335">
    <property type="entry name" value="S-adenosyl-L-methionine-dependent methyltransferases"/>
    <property type="match status" value="1"/>
</dbReference>
<accession>A0A0H5DQQ9</accession>
<protein>
    <submittedName>
        <fullName evidence="2">Type 11 methyltransferase</fullName>
    </submittedName>
</protein>